<dbReference type="AlphaFoldDB" id="A0A174F6C9"/>
<sequence length="139" mass="15883">MSSERVKKELYETAMTGEKALTSLMYVQMTLYAAKSQRTYAKVRGEGRAMMRHTGIHMNQYLRAAGNDLESFRIRLKETHLPDELQPKAGAFLVQTVHTFDTTEKNQMYRQELLGLEAKVKEIAEQIEGLLKGMRELGA</sequence>
<name>A0A174F6C9_9FIRM</name>
<organism evidence="1 3">
    <name type="scientific">Fusicatenibacter saccharivorans</name>
    <dbReference type="NCBI Taxonomy" id="1150298"/>
    <lineage>
        <taxon>Bacteria</taxon>
        <taxon>Bacillati</taxon>
        <taxon>Bacillota</taxon>
        <taxon>Clostridia</taxon>
        <taxon>Lachnospirales</taxon>
        <taxon>Lachnospiraceae</taxon>
        <taxon>Fusicatenibacter</taxon>
    </lineage>
</organism>
<dbReference type="RefSeq" id="WP_055227913.1">
    <property type="nucleotide sequence ID" value="NZ_CYYV01000009.1"/>
</dbReference>
<reference evidence="1 3" key="1">
    <citation type="submission" date="2015-09" db="EMBL/GenBank/DDBJ databases">
        <authorList>
            <consortium name="Pathogen Informatics"/>
        </authorList>
    </citation>
    <scope>NUCLEOTIDE SEQUENCE [LARGE SCALE GENOMIC DNA]</scope>
    <source>
        <strain evidence="1 3">2789STDY5608849</strain>
    </source>
</reference>
<protein>
    <recommendedName>
        <fullName evidence="4">DUF2383 domain-containing protein</fullName>
    </recommendedName>
</protein>
<dbReference type="EMBL" id="JAFHBD010000004">
    <property type="protein sequence ID" value="MBN2952322.1"/>
    <property type="molecule type" value="Genomic_DNA"/>
</dbReference>
<dbReference type="EMBL" id="CYYV01000009">
    <property type="protein sequence ID" value="CUO44366.1"/>
    <property type="molecule type" value="Genomic_DNA"/>
</dbReference>
<evidence type="ECO:0000313" key="3">
    <source>
        <dbReference type="Proteomes" id="UP000095706"/>
    </source>
</evidence>
<evidence type="ECO:0000313" key="2">
    <source>
        <dbReference type="EMBL" id="MBN2952322.1"/>
    </source>
</evidence>
<evidence type="ECO:0008006" key="4">
    <source>
        <dbReference type="Google" id="ProtNLM"/>
    </source>
</evidence>
<accession>A0A174F6C9</accession>
<reference evidence="2" key="2">
    <citation type="submission" date="2021-02" db="EMBL/GenBank/DDBJ databases">
        <title>Metagenome-assembled genomes from human diarrheal sample B26.</title>
        <authorList>
            <person name="Ateba T.P."/>
            <person name="Alayande K.A."/>
            <person name="Mwanza M."/>
        </authorList>
    </citation>
    <scope>NUCLEOTIDE SEQUENCE</scope>
    <source>
        <strain evidence="2">06WH</strain>
    </source>
</reference>
<gene>
    <name evidence="1" type="ORF">ERS852406_01978</name>
    <name evidence="2" type="ORF">JTJ23_01700</name>
</gene>
<proteinExistence type="predicted"/>
<dbReference type="Proteomes" id="UP000737612">
    <property type="component" value="Unassembled WGS sequence"/>
</dbReference>
<evidence type="ECO:0000313" key="1">
    <source>
        <dbReference type="EMBL" id="CUO44366.1"/>
    </source>
</evidence>
<dbReference type="Proteomes" id="UP000095706">
    <property type="component" value="Unassembled WGS sequence"/>
</dbReference>